<dbReference type="EMBL" id="LGIA01000014">
    <property type="protein sequence ID" value="KOH46872.1"/>
    <property type="molecule type" value="Genomic_DNA"/>
</dbReference>
<dbReference type="Proteomes" id="UP000036958">
    <property type="component" value="Unassembled WGS sequence"/>
</dbReference>
<feature type="compositionally biased region" description="Polar residues" evidence="1">
    <location>
        <begin position="21"/>
        <end position="30"/>
    </location>
</feature>
<comment type="caution">
    <text evidence="2">The sequence shown here is derived from an EMBL/GenBank/DDBJ whole genome shotgun (WGS) entry which is preliminary data.</text>
</comment>
<feature type="region of interest" description="Disordered" evidence="1">
    <location>
        <begin position="17"/>
        <end position="37"/>
    </location>
</feature>
<reference evidence="3" key="1">
    <citation type="submission" date="2015-07" db="EMBL/GenBank/DDBJ databases">
        <title>Genome sequencing of Sunxiuqinia dokdonensis strain SK.</title>
        <authorList>
            <person name="Ahn S."/>
            <person name="Kim B.-C."/>
        </authorList>
    </citation>
    <scope>NUCLEOTIDE SEQUENCE [LARGE SCALE GENOMIC DNA]</scope>
    <source>
        <strain evidence="3">SK</strain>
    </source>
</reference>
<evidence type="ECO:0000313" key="2">
    <source>
        <dbReference type="EMBL" id="KOH46872.1"/>
    </source>
</evidence>
<sequence length="37" mass="4101">MLVVWILNERNTEPLHAGSFRASNSKSAAQENKMAAQ</sequence>
<proteinExistence type="predicted"/>
<accession>A0A0L8VFA4</accession>
<organism evidence="2 3">
    <name type="scientific">Sunxiuqinia dokdonensis</name>
    <dbReference type="NCBI Taxonomy" id="1409788"/>
    <lineage>
        <taxon>Bacteria</taxon>
        <taxon>Pseudomonadati</taxon>
        <taxon>Bacteroidota</taxon>
        <taxon>Bacteroidia</taxon>
        <taxon>Marinilabiliales</taxon>
        <taxon>Prolixibacteraceae</taxon>
        <taxon>Sunxiuqinia</taxon>
    </lineage>
</organism>
<protein>
    <submittedName>
        <fullName evidence="2">Uncharacterized protein</fullName>
    </submittedName>
</protein>
<evidence type="ECO:0000256" key="1">
    <source>
        <dbReference type="SAM" id="MobiDB-lite"/>
    </source>
</evidence>
<keyword evidence="3" id="KW-1185">Reference proteome</keyword>
<evidence type="ECO:0000313" key="3">
    <source>
        <dbReference type="Proteomes" id="UP000036958"/>
    </source>
</evidence>
<dbReference type="AlphaFoldDB" id="A0A0L8VFA4"/>
<gene>
    <name evidence="2" type="ORF">NC99_02720</name>
</gene>
<name>A0A0L8VFA4_9BACT</name>